<sequence length="88" mass="9801">MLLHKVTIIIIIIRYLGDCNHCIGSVITPRLISTLFKYPVWSPLNKIVHTTVIATPAVIDGEYNIKASIVRGFLGICASIHANMNERK</sequence>
<organism evidence="1">
    <name type="scientific">bioreactor metagenome</name>
    <dbReference type="NCBI Taxonomy" id="1076179"/>
    <lineage>
        <taxon>unclassified sequences</taxon>
        <taxon>metagenomes</taxon>
        <taxon>ecological metagenomes</taxon>
    </lineage>
</organism>
<reference evidence="1" key="1">
    <citation type="submission" date="2019-08" db="EMBL/GenBank/DDBJ databases">
        <authorList>
            <person name="Kucharzyk K."/>
            <person name="Murdoch R.W."/>
            <person name="Higgins S."/>
            <person name="Loffler F."/>
        </authorList>
    </citation>
    <scope>NUCLEOTIDE SEQUENCE</scope>
</reference>
<dbReference type="AlphaFoldDB" id="A0A645GB26"/>
<accession>A0A645GB26</accession>
<dbReference type="EMBL" id="VSSQ01072843">
    <property type="protein sequence ID" value="MPN24117.1"/>
    <property type="molecule type" value="Genomic_DNA"/>
</dbReference>
<evidence type="ECO:0000313" key="1">
    <source>
        <dbReference type="EMBL" id="MPN24117.1"/>
    </source>
</evidence>
<proteinExistence type="predicted"/>
<name>A0A645GB26_9ZZZZ</name>
<comment type="caution">
    <text evidence="1">The sequence shown here is derived from an EMBL/GenBank/DDBJ whole genome shotgun (WGS) entry which is preliminary data.</text>
</comment>
<protein>
    <submittedName>
        <fullName evidence="1">Uncharacterized protein</fullName>
    </submittedName>
</protein>
<gene>
    <name evidence="1" type="ORF">SDC9_171511</name>
</gene>